<feature type="compositionally biased region" description="Polar residues" evidence="9">
    <location>
        <begin position="29"/>
        <end position="55"/>
    </location>
</feature>
<dbReference type="Pfam" id="PF05557">
    <property type="entry name" value="MAD"/>
    <property type="match status" value="1"/>
</dbReference>
<keyword evidence="10" id="KW-0808">Transferase</keyword>
<dbReference type="PANTHER" id="PTHR23168">
    <property type="entry name" value="MITOTIC SPINDLE ASSEMBLY CHECKPOINT PROTEIN MAD1 MITOTIC ARREST DEFICIENT-LIKE PROTEIN 1"/>
    <property type="match status" value="1"/>
</dbReference>
<gene>
    <name evidence="10" type="primary">MAD1</name>
    <name evidence="10" type="ORF">OHC33_004606</name>
</gene>
<dbReference type="EMBL" id="JAKLMC020000009">
    <property type="protein sequence ID" value="KAK5954035.1"/>
    <property type="molecule type" value="Genomic_DNA"/>
</dbReference>
<evidence type="ECO:0000256" key="7">
    <source>
        <dbReference type="ARBA" id="ARBA00023306"/>
    </source>
</evidence>
<feature type="compositionally biased region" description="Polar residues" evidence="9">
    <location>
        <begin position="75"/>
        <end position="96"/>
    </location>
</feature>
<dbReference type="GO" id="GO:0032259">
    <property type="term" value="P:methylation"/>
    <property type="evidence" value="ECO:0007669"/>
    <property type="project" value="UniProtKB-KW"/>
</dbReference>
<dbReference type="Gene3D" id="1.20.5.340">
    <property type="match status" value="1"/>
</dbReference>
<dbReference type="GO" id="GO:0008168">
    <property type="term" value="F:methyltransferase activity"/>
    <property type="evidence" value="ECO:0007669"/>
    <property type="project" value="UniProtKB-KW"/>
</dbReference>
<proteinExistence type="inferred from homology"/>
<dbReference type="GO" id="GO:0007094">
    <property type="term" value="P:mitotic spindle assembly checkpoint signaling"/>
    <property type="evidence" value="ECO:0007669"/>
    <property type="project" value="InterPro"/>
</dbReference>
<accession>A0AAN8I9A1</accession>
<dbReference type="GO" id="GO:0000776">
    <property type="term" value="C:kinetochore"/>
    <property type="evidence" value="ECO:0007669"/>
    <property type="project" value="TreeGrafter"/>
</dbReference>
<dbReference type="GO" id="GO:0051315">
    <property type="term" value="P:attachment of mitotic spindle microtubules to kinetochore"/>
    <property type="evidence" value="ECO:0007669"/>
    <property type="project" value="TreeGrafter"/>
</dbReference>
<keyword evidence="5" id="KW-0498">Mitosis</keyword>
<sequence length="824" mass="94271">MASPAKRMRMSSQRASLSGSSLRQSVSVTTPSQNALRASTNAANRAGTAQPTSYDIISGQPIELAPEKARRRSFSHSQGPGQSLHASQSLRKSTSRQSLLPQPHSQPQQSVQAVNQQKHQDEKLELQARINKLEYENRNLEAERGMISLQHEKELREAQARADADYKRYQDAESERLKAVRQHENAMKEIRDIRDRGANDSAVVERRSRDLQVQCDQLREDKEDLEARLSDAEREMRRIQVEDVEGARSRLERTMQETAAELEEMKARFETVNDKLREKEKYAEELEGKVLDLNGRTGGGEELEVLKREFSEQMANVRRLENIERDQRTKIRRLEDERRSVNVVMEEKRALETRIRVLQDCERRAAEMEMQKELLEDEKRTWTSLLEREGDEDQPAFESPEAVVKALVNERIEHAQVLERVGEVESELIGKDEALKAVESERNVLRMELEKAKENATMQETQAPEPESKAIKRLERQSELAKKEIEYLRAQLDTFNSEELTMMDNQNFDTQRAEQIQRLENLVTEYKSEIQTLHTQISSLESAPPAPQPQPIQTPQLAGQKRPAESQDPDNNEELGRLLRKNKNLQTALEKSKRDSAMLATQLQATRSQLKALRSSTSYRILELRENPTATHQAIQASTLRTLQQENRDLMVQLRGNQDEMSRVKVVPVSSLDALKLDLSDMERQLESKDKRMRRQREIWTDKAAEFRDVISSILGYKVTFLPNGKVRVRSMYYNPARSGNGDGEGGEEVEVDEDDREDYIEFDGEKGTMKIGGGRDGAFGKAIEGQVSYWVGEKKEIPCFLAAMTLEFYEEFGGMAEGRGEGG</sequence>
<keyword evidence="6" id="KW-0539">Nucleus</keyword>
<dbReference type="PANTHER" id="PTHR23168:SF0">
    <property type="entry name" value="MITOTIC SPINDLE ASSEMBLY CHECKPOINT PROTEIN MAD1"/>
    <property type="match status" value="1"/>
</dbReference>
<keyword evidence="10" id="KW-0489">Methyltransferase</keyword>
<evidence type="ECO:0000313" key="10">
    <source>
        <dbReference type="EMBL" id="KAK5954035.1"/>
    </source>
</evidence>
<feature type="region of interest" description="Disordered" evidence="9">
    <location>
        <begin position="1"/>
        <end position="121"/>
    </location>
</feature>
<evidence type="ECO:0000256" key="5">
    <source>
        <dbReference type="ARBA" id="ARBA00022776"/>
    </source>
</evidence>
<keyword evidence="11" id="KW-1185">Reference proteome</keyword>
<feature type="compositionally biased region" description="Low complexity" evidence="9">
    <location>
        <begin position="11"/>
        <end position="28"/>
    </location>
</feature>
<feature type="coiled-coil region" evidence="8">
    <location>
        <begin position="435"/>
        <end position="491"/>
    </location>
</feature>
<evidence type="ECO:0000256" key="3">
    <source>
        <dbReference type="ARBA" id="ARBA00022019"/>
    </source>
</evidence>
<reference evidence="10 11" key="1">
    <citation type="submission" date="2022-12" db="EMBL/GenBank/DDBJ databases">
        <title>Genomic features and morphological characterization of a novel Knufia sp. strain isolated from spacecraft assembly facility.</title>
        <authorList>
            <person name="Teixeira M."/>
            <person name="Chander A.M."/>
            <person name="Stajich J.E."/>
            <person name="Venkateswaran K."/>
        </authorList>
    </citation>
    <scope>NUCLEOTIDE SEQUENCE [LARGE SCALE GENOMIC DNA]</scope>
    <source>
        <strain evidence="10 11">FJI-L2-BK-P2</strain>
    </source>
</reference>
<feature type="region of interest" description="Disordered" evidence="9">
    <location>
        <begin position="540"/>
        <end position="572"/>
    </location>
</feature>
<dbReference type="Gene3D" id="3.30.457.60">
    <property type="match status" value="1"/>
</dbReference>
<comment type="subcellular location">
    <subcellularLocation>
        <location evidence="1">Nucleus</location>
    </subcellularLocation>
</comment>
<dbReference type="Proteomes" id="UP001316803">
    <property type="component" value="Unassembled WGS sequence"/>
</dbReference>
<feature type="compositionally biased region" description="Low complexity" evidence="9">
    <location>
        <begin position="97"/>
        <end position="117"/>
    </location>
</feature>
<evidence type="ECO:0000256" key="2">
    <source>
        <dbReference type="ARBA" id="ARBA00008029"/>
    </source>
</evidence>
<dbReference type="Gene3D" id="6.10.250.90">
    <property type="match status" value="1"/>
</dbReference>
<dbReference type="InterPro" id="IPR008672">
    <property type="entry name" value="Mad1"/>
</dbReference>
<evidence type="ECO:0000256" key="9">
    <source>
        <dbReference type="SAM" id="MobiDB-lite"/>
    </source>
</evidence>
<comment type="similarity">
    <text evidence="2">Belongs to the MAD1 family.</text>
</comment>
<keyword evidence="7" id="KW-0131">Cell cycle</keyword>
<evidence type="ECO:0000256" key="6">
    <source>
        <dbReference type="ARBA" id="ARBA00023242"/>
    </source>
</evidence>
<keyword evidence="8" id="KW-0175">Coiled coil</keyword>
<organism evidence="10 11">
    <name type="scientific">Knufia fluminis</name>
    <dbReference type="NCBI Taxonomy" id="191047"/>
    <lineage>
        <taxon>Eukaryota</taxon>
        <taxon>Fungi</taxon>
        <taxon>Dikarya</taxon>
        <taxon>Ascomycota</taxon>
        <taxon>Pezizomycotina</taxon>
        <taxon>Eurotiomycetes</taxon>
        <taxon>Chaetothyriomycetidae</taxon>
        <taxon>Chaetothyriales</taxon>
        <taxon>Trichomeriaceae</taxon>
        <taxon>Knufia</taxon>
    </lineage>
</organism>
<evidence type="ECO:0000256" key="8">
    <source>
        <dbReference type="SAM" id="Coils"/>
    </source>
</evidence>
<protein>
    <recommendedName>
        <fullName evidence="3">Spindle assembly checkpoint component MAD1</fullName>
    </recommendedName>
</protein>
<keyword evidence="4" id="KW-0132">Cell division</keyword>
<dbReference type="GO" id="GO:0005635">
    <property type="term" value="C:nuclear envelope"/>
    <property type="evidence" value="ECO:0007669"/>
    <property type="project" value="TreeGrafter"/>
</dbReference>
<feature type="coiled-coil region" evidence="8">
    <location>
        <begin position="640"/>
        <end position="699"/>
    </location>
</feature>
<evidence type="ECO:0000256" key="1">
    <source>
        <dbReference type="ARBA" id="ARBA00004123"/>
    </source>
</evidence>
<evidence type="ECO:0000313" key="11">
    <source>
        <dbReference type="Proteomes" id="UP001316803"/>
    </source>
</evidence>
<dbReference type="AlphaFoldDB" id="A0AAN8I9A1"/>
<comment type="caution">
    <text evidence="10">The sequence shown here is derived from an EMBL/GenBank/DDBJ whole genome shotgun (WGS) entry which is preliminary data.</text>
</comment>
<dbReference type="GO" id="GO:0072686">
    <property type="term" value="C:mitotic spindle"/>
    <property type="evidence" value="ECO:0007669"/>
    <property type="project" value="TreeGrafter"/>
</dbReference>
<evidence type="ECO:0000256" key="4">
    <source>
        <dbReference type="ARBA" id="ARBA00022618"/>
    </source>
</evidence>
<dbReference type="GO" id="GO:0051301">
    <property type="term" value="P:cell division"/>
    <property type="evidence" value="ECO:0007669"/>
    <property type="project" value="UniProtKB-KW"/>
</dbReference>
<name>A0AAN8I9A1_9EURO</name>